<reference evidence="2" key="1">
    <citation type="submission" date="2022-01" db="EMBL/GenBank/DDBJ databases">
        <title>Comparative genomics reveals a dynamic genome evolution in the ectomycorrhizal milk-cap (Lactarius) mushrooms.</title>
        <authorList>
            <consortium name="DOE Joint Genome Institute"/>
            <person name="Lebreton A."/>
            <person name="Tang N."/>
            <person name="Kuo A."/>
            <person name="LaButti K."/>
            <person name="Drula E."/>
            <person name="Barry K."/>
            <person name="Clum A."/>
            <person name="Lipzen A."/>
            <person name="Mousain D."/>
            <person name="Ng V."/>
            <person name="Wang R."/>
            <person name="Wang X."/>
            <person name="Dai Y."/>
            <person name="Henrissat B."/>
            <person name="Grigoriev I.V."/>
            <person name="Guerin-Laguette A."/>
            <person name="Yu F."/>
            <person name="Martin F.M."/>
        </authorList>
    </citation>
    <scope>NUCLEOTIDE SEQUENCE</scope>
    <source>
        <strain evidence="2">QP</strain>
    </source>
</reference>
<name>A0AAD4QHM9_9AGAM</name>
<comment type="similarity">
    <text evidence="1">Belongs to the actin family.</text>
</comment>
<dbReference type="SMART" id="SM00268">
    <property type="entry name" value="ACTIN"/>
    <property type="match status" value="1"/>
</dbReference>
<dbReference type="Proteomes" id="UP001201163">
    <property type="component" value="Unassembled WGS sequence"/>
</dbReference>
<dbReference type="Pfam" id="PF00022">
    <property type="entry name" value="Actin"/>
    <property type="match status" value="1"/>
</dbReference>
<accession>A0AAD4QHM9</accession>
<dbReference type="Gene3D" id="3.30.420.40">
    <property type="match status" value="3"/>
</dbReference>
<proteinExistence type="inferred from homology"/>
<keyword evidence="3" id="KW-1185">Reference proteome</keyword>
<dbReference type="InterPro" id="IPR004000">
    <property type="entry name" value="Actin"/>
</dbReference>
<dbReference type="AlphaFoldDB" id="A0AAD4QHM9"/>
<gene>
    <name evidence="2" type="ORF">EDB92DRAFT_1830355</name>
</gene>
<dbReference type="EMBL" id="JAKELL010000002">
    <property type="protein sequence ID" value="KAH9000287.1"/>
    <property type="molecule type" value="Genomic_DNA"/>
</dbReference>
<sequence length="511" mass="55119">MSNLGFRDSSVVIIETSRTAIRCGLGIHELLRTPSVEIHARVGLRAQHASFEGTYGTRLTAGGSGEVGLSAANSRAASAVPQSQNLKITDYLVGPQLDDALAAGQDIVVSWPFADGQITDFMQAEALWKYVLFTGLQLRRVQNESPVLLSLFSPPPRDTYERIGQIFFERFNVAAFSILDRPMAQLYAAGALSGLVVDIGDTLTDITPVYDGLPISGAQTTARVGVRDCERFLAHLLRNNTSVAAAFAELAVPPAEQSAALRALARQVWQAGLVRVPVAGIAVREVEDEGVTDIAAVLVAGKEKAVIESGMKRRATAKASAAEQARAKEIEALDLVTVEFRGKEITLGKERHRFCEPLFDSGLQTIGEAPAPNEHASPQGEGLPMTLQDAVGHAVRLTDVDQRQYIWYGLMVTGDVTARVKGVAPALQTHLSSFILGNADQHNEVQPKQVRIVRVPEYFAEYREKGDGLAAFLGSSIVAKVTFHDGKNFISKADYAERGPKAVLEMSASLF</sequence>
<evidence type="ECO:0000256" key="1">
    <source>
        <dbReference type="RuleBase" id="RU000487"/>
    </source>
</evidence>
<evidence type="ECO:0000313" key="3">
    <source>
        <dbReference type="Proteomes" id="UP001201163"/>
    </source>
</evidence>
<comment type="caution">
    <text evidence="2">The sequence shown here is derived from an EMBL/GenBank/DDBJ whole genome shotgun (WGS) entry which is preliminary data.</text>
</comment>
<dbReference type="InterPro" id="IPR043129">
    <property type="entry name" value="ATPase_NBD"/>
</dbReference>
<dbReference type="SUPFAM" id="SSF53067">
    <property type="entry name" value="Actin-like ATPase domain"/>
    <property type="match status" value="2"/>
</dbReference>
<protein>
    <submittedName>
        <fullName evidence="2">Actin-like ATPase domain-containing protein</fullName>
    </submittedName>
</protein>
<evidence type="ECO:0000313" key="2">
    <source>
        <dbReference type="EMBL" id="KAH9000287.1"/>
    </source>
</evidence>
<dbReference type="PANTHER" id="PTHR11937">
    <property type="entry name" value="ACTIN"/>
    <property type="match status" value="1"/>
</dbReference>
<organism evidence="2 3">
    <name type="scientific">Lactarius akahatsu</name>
    <dbReference type="NCBI Taxonomy" id="416441"/>
    <lineage>
        <taxon>Eukaryota</taxon>
        <taxon>Fungi</taxon>
        <taxon>Dikarya</taxon>
        <taxon>Basidiomycota</taxon>
        <taxon>Agaricomycotina</taxon>
        <taxon>Agaricomycetes</taxon>
        <taxon>Russulales</taxon>
        <taxon>Russulaceae</taxon>
        <taxon>Lactarius</taxon>
    </lineage>
</organism>